<dbReference type="InterPro" id="IPR003593">
    <property type="entry name" value="AAA+_ATPase"/>
</dbReference>
<keyword evidence="3 5" id="KW-0067">ATP-binding</keyword>
<dbReference type="GO" id="GO:0016887">
    <property type="term" value="F:ATP hydrolysis activity"/>
    <property type="evidence" value="ECO:0007669"/>
    <property type="project" value="InterPro"/>
</dbReference>
<organism evidence="5 6">
    <name type="scientific">Harenicola maris</name>
    <dbReference type="NCBI Taxonomy" id="2841044"/>
    <lineage>
        <taxon>Bacteria</taxon>
        <taxon>Pseudomonadati</taxon>
        <taxon>Pseudomonadota</taxon>
        <taxon>Alphaproteobacteria</taxon>
        <taxon>Rhodobacterales</taxon>
        <taxon>Paracoccaceae</taxon>
        <taxon>Harenicola</taxon>
    </lineage>
</organism>
<dbReference type="Pfam" id="PF12399">
    <property type="entry name" value="BCA_ABC_TP_C"/>
    <property type="match status" value="1"/>
</dbReference>
<gene>
    <name evidence="5" type="ORF">IV417_07490</name>
</gene>
<accession>A0AAP2G7U6</accession>
<protein>
    <submittedName>
        <fullName evidence="5">ABC transporter ATP-binding protein</fullName>
    </submittedName>
</protein>
<dbReference type="GO" id="GO:1903806">
    <property type="term" value="P:L-isoleucine import across plasma membrane"/>
    <property type="evidence" value="ECO:0007669"/>
    <property type="project" value="TreeGrafter"/>
</dbReference>
<comment type="caution">
    <text evidence="5">The sequence shown here is derived from an EMBL/GenBank/DDBJ whole genome shotgun (WGS) entry which is preliminary data.</text>
</comment>
<evidence type="ECO:0000313" key="6">
    <source>
        <dbReference type="Proteomes" id="UP001315686"/>
    </source>
</evidence>
<dbReference type="InterPro" id="IPR051120">
    <property type="entry name" value="ABC_AA/LPS_Transport"/>
</dbReference>
<evidence type="ECO:0000256" key="3">
    <source>
        <dbReference type="ARBA" id="ARBA00022840"/>
    </source>
</evidence>
<dbReference type="SUPFAM" id="SSF52540">
    <property type="entry name" value="P-loop containing nucleoside triphosphate hydrolases"/>
    <property type="match status" value="1"/>
</dbReference>
<dbReference type="InterPro" id="IPR003439">
    <property type="entry name" value="ABC_transporter-like_ATP-bd"/>
</dbReference>
<keyword evidence="1" id="KW-0813">Transport</keyword>
<dbReference type="Gene3D" id="3.40.50.300">
    <property type="entry name" value="P-loop containing nucleotide triphosphate hydrolases"/>
    <property type="match status" value="1"/>
</dbReference>
<dbReference type="InterPro" id="IPR027417">
    <property type="entry name" value="P-loop_NTPase"/>
</dbReference>
<reference evidence="5 6" key="1">
    <citation type="journal article" date="2021" name="Arch. Microbiol.">
        <title>Harenicola maris gen. nov., sp. nov. isolated from the Sea of Japan shallow sediments.</title>
        <authorList>
            <person name="Romanenko L.A."/>
            <person name="Kurilenko V.V."/>
            <person name="Chernysheva N.Y."/>
            <person name="Tekutyeva L.A."/>
            <person name="Velansky P.V."/>
            <person name="Svetashev V.I."/>
            <person name="Isaeva M.P."/>
        </authorList>
    </citation>
    <scope>NUCLEOTIDE SEQUENCE [LARGE SCALE GENOMIC DNA]</scope>
    <source>
        <strain evidence="5 6">KMM 3653</strain>
    </source>
</reference>
<dbReference type="EMBL" id="JADQAZ010000001">
    <property type="protein sequence ID" value="MBT0957222.1"/>
    <property type="molecule type" value="Genomic_DNA"/>
</dbReference>
<name>A0AAP2G7U6_9RHOB</name>
<dbReference type="GO" id="GO:0005886">
    <property type="term" value="C:plasma membrane"/>
    <property type="evidence" value="ECO:0007669"/>
    <property type="project" value="TreeGrafter"/>
</dbReference>
<dbReference type="GO" id="GO:1903805">
    <property type="term" value="P:L-valine import across plasma membrane"/>
    <property type="evidence" value="ECO:0007669"/>
    <property type="project" value="TreeGrafter"/>
</dbReference>
<dbReference type="AlphaFoldDB" id="A0AAP2G7U6"/>
<dbReference type="PANTHER" id="PTHR45772">
    <property type="entry name" value="CONSERVED COMPONENT OF ABC TRANSPORTER FOR NATURAL AMINO ACIDS-RELATED"/>
    <property type="match status" value="1"/>
</dbReference>
<sequence>MTKPLLEIQNLSKNFSGLDVIRDVTFHVNEGERMALIGPNGAGKTTMFNLITGVYPVSQGSIRMAGEDITTASDRSRAQRGIIRTFQNIRLMPHLTAAENVMLGQTCHSHGIWSWLAPVGLQSSRSRKEADHALEVSGLLEYRDMLTYDLPYGVQKRIELARALSAKPKLILLDEPAAGLNPSETDDLAQQLLDISASGVTLLTVEHDMHFVRRLSQRVIVLNFGSLIAEGTAAEVQNDQHVLEAYLGSDRKLEEEVAT</sequence>
<evidence type="ECO:0000313" key="5">
    <source>
        <dbReference type="EMBL" id="MBT0957222.1"/>
    </source>
</evidence>
<evidence type="ECO:0000256" key="2">
    <source>
        <dbReference type="ARBA" id="ARBA00022741"/>
    </source>
</evidence>
<dbReference type="GO" id="GO:0005304">
    <property type="term" value="F:L-valine transmembrane transporter activity"/>
    <property type="evidence" value="ECO:0007669"/>
    <property type="project" value="TreeGrafter"/>
</dbReference>
<dbReference type="PROSITE" id="PS50893">
    <property type="entry name" value="ABC_TRANSPORTER_2"/>
    <property type="match status" value="1"/>
</dbReference>
<dbReference type="Proteomes" id="UP001315686">
    <property type="component" value="Unassembled WGS sequence"/>
</dbReference>
<dbReference type="InterPro" id="IPR032823">
    <property type="entry name" value="BCA_ABC_TP_C"/>
</dbReference>
<proteinExistence type="predicted"/>
<evidence type="ECO:0000256" key="1">
    <source>
        <dbReference type="ARBA" id="ARBA00022448"/>
    </source>
</evidence>
<dbReference type="GO" id="GO:0015192">
    <property type="term" value="F:L-phenylalanine transmembrane transporter activity"/>
    <property type="evidence" value="ECO:0007669"/>
    <property type="project" value="TreeGrafter"/>
</dbReference>
<dbReference type="PANTHER" id="PTHR45772:SF7">
    <property type="entry name" value="AMINO ACID ABC TRANSPORTER ATP-BINDING PROTEIN"/>
    <property type="match status" value="1"/>
</dbReference>
<dbReference type="CDD" id="cd03219">
    <property type="entry name" value="ABC_Mj1267_LivG_branched"/>
    <property type="match status" value="1"/>
</dbReference>
<dbReference type="GO" id="GO:0042941">
    <property type="term" value="P:D-alanine transmembrane transport"/>
    <property type="evidence" value="ECO:0007669"/>
    <property type="project" value="TreeGrafter"/>
</dbReference>
<dbReference type="GO" id="GO:0005524">
    <property type="term" value="F:ATP binding"/>
    <property type="evidence" value="ECO:0007669"/>
    <property type="project" value="UniProtKB-KW"/>
</dbReference>
<dbReference type="SMART" id="SM00382">
    <property type="entry name" value="AAA"/>
    <property type="match status" value="1"/>
</dbReference>
<dbReference type="FunFam" id="3.40.50.300:FF:000421">
    <property type="entry name" value="Branched-chain amino acid ABC transporter ATP-binding protein"/>
    <property type="match status" value="1"/>
</dbReference>
<dbReference type="GO" id="GO:0015188">
    <property type="term" value="F:L-isoleucine transmembrane transporter activity"/>
    <property type="evidence" value="ECO:0007669"/>
    <property type="project" value="TreeGrafter"/>
</dbReference>
<dbReference type="GO" id="GO:0015808">
    <property type="term" value="P:L-alanine transport"/>
    <property type="evidence" value="ECO:0007669"/>
    <property type="project" value="TreeGrafter"/>
</dbReference>
<dbReference type="Pfam" id="PF00005">
    <property type="entry name" value="ABC_tran"/>
    <property type="match status" value="1"/>
</dbReference>
<evidence type="ECO:0000259" key="4">
    <source>
        <dbReference type="PROSITE" id="PS50893"/>
    </source>
</evidence>
<feature type="domain" description="ABC transporter" evidence="4">
    <location>
        <begin position="6"/>
        <end position="249"/>
    </location>
</feature>
<keyword evidence="2" id="KW-0547">Nucleotide-binding</keyword>
<keyword evidence="6" id="KW-1185">Reference proteome</keyword>
<dbReference type="RefSeq" id="WP_327793398.1">
    <property type="nucleotide sequence ID" value="NZ_JADQAZ010000001.1"/>
</dbReference>